<feature type="domain" description="SIS" evidence="12">
    <location>
        <begin position="464"/>
        <end position="605"/>
    </location>
</feature>
<dbReference type="GO" id="GO:0097367">
    <property type="term" value="F:carbohydrate derivative binding"/>
    <property type="evidence" value="ECO:0007669"/>
    <property type="project" value="InterPro"/>
</dbReference>
<evidence type="ECO:0000313" key="14">
    <source>
        <dbReference type="Proteomes" id="UP000245429"/>
    </source>
</evidence>
<dbReference type="OrthoDB" id="106547at2"/>
<dbReference type="NCBIfam" id="NF001484">
    <property type="entry name" value="PRK00331.1"/>
    <property type="match status" value="1"/>
</dbReference>
<dbReference type="EC" id="2.6.1.16" evidence="3 10"/>
<evidence type="ECO:0000256" key="1">
    <source>
        <dbReference type="ARBA" id="ARBA00001031"/>
    </source>
</evidence>
<dbReference type="InterPro" id="IPR029055">
    <property type="entry name" value="Ntn_hydrolases_N"/>
</dbReference>
<evidence type="ECO:0000256" key="3">
    <source>
        <dbReference type="ARBA" id="ARBA00012916"/>
    </source>
</evidence>
<dbReference type="SUPFAM" id="SSF53697">
    <property type="entry name" value="SIS domain"/>
    <property type="match status" value="1"/>
</dbReference>
<name>A0A2U8QU76_9FLAO</name>
<reference evidence="13 14" key="1">
    <citation type="submission" date="2018-05" db="EMBL/GenBank/DDBJ databases">
        <title>Flavobacterium sp. MEBiC07310.</title>
        <authorList>
            <person name="Baek K."/>
        </authorList>
    </citation>
    <scope>NUCLEOTIDE SEQUENCE [LARGE SCALE GENOMIC DNA]</scope>
    <source>
        <strain evidence="13 14">MEBiC07310</strain>
    </source>
</reference>
<dbReference type="GO" id="GO:0004360">
    <property type="term" value="F:glutamine-fructose-6-phosphate transaminase (isomerizing) activity"/>
    <property type="evidence" value="ECO:0007669"/>
    <property type="project" value="UniProtKB-UniRule"/>
</dbReference>
<feature type="initiator methionine" description="Removed" evidence="10">
    <location>
        <position position="1"/>
    </location>
</feature>
<dbReference type="GO" id="GO:0005975">
    <property type="term" value="P:carbohydrate metabolic process"/>
    <property type="evidence" value="ECO:0007669"/>
    <property type="project" value="UniProtKB-UniRule"/>
</dbReference>
<dbReference type="EMBL" id="CP029463">
    <property type="protein sequence ID" value="AWM13747.1"/>
    <property type="molecule type" value="Genomic_DNA"/>
</dbReference>
<keyword evidence="8" id="KW-0677">Repeat</keyword>
<dbReference type="NCBIfam" id="TIGR01135">
    <property type="entry name" value="glmS"/>
    <property type="match status" value="1"/>
</dbReference>
<comment type="catalytic activity">
    <reaction evidence="1 10">
        <text>D-fructose 6-phosphate + L-glutamine = D-glucosamine 6-phosphate + L-glutamate</text>
        <dbReference type="Rhea" id="RHEA:13237"/>
        <dbReference type="ChEBI" id="CHEBI:29985"/>
        <dbReference type="ChEBI" id="CHEBI:58359"/>
        <dbReference type="ChEBI" id="CHEBI:58725"/>
        <dbReference type="ChEBI" id="CHEBI:61527"/>
        <dbReference type="EC" id="2.6.1.16"/>
    </reaction>
</comment>
<dbReference type="PANTHER" id="PTHR10937">
    <property type="entry name" value="GLUCOSAMINE--FRUCTOSE-6-PHOSPHATE AMINOTRANSFERASE, ISOMERIZING"/>
    <property type="match status" value="1"/>
</dbReference>
<keyword evidence="5 10" id="KW-0963">Cytoplasm</keyword>
<comment type="function">
    <text evidence="10">Catalyzes the first step in hexosamine metabolism, converting fructose-6P into glucosamine-6P using glutamine as a nitrogen source.</text>
</comment>
<evidence type="ECO:0000256" key="5">
    <source>
        <dbReference type="ARBA" id="ARBA00022490"/>
    </source>
</evidence>
<protein>
    <recommendedName>
        <fullName evidence="4 10">Glutamine--fructose-6-phosphate aminotransferase [isomerizing]</fullName>
        <ecNumber evidence="3 10">2.6.1.16</ecNumber>
    </recommendedName>
    <alternativeName>
        <fullName evidence="10">D-fructose-6-phosphate amidotransferase</fullName>
    </alternativeName>
    <alternativeName>
        <fullName evidence="10">GFAT</fullName>
    </alternativeName>
    <alternativeName>
        <fullName evidence="10">Glucosamine-6-phosphate synthase</fullName>
    </alternativeName>
    <alternativeName>
        <fullName evidence="10">Hexosephosphate aminotransferase</fullName>
    </alternativeName>
    <alternativeName>
        <fullName evidence="10">L-glutamine--D-fructose-6-phosphate amidotransferase</fullName>
    </alternativeName>
</protein>
<evidence type="ECO:0000259" key="11">
    <source>
        <dbReference type="PROSITE" id="PS51278"/>
    </source>
</evidence>
<keyword evidence="9" id="KW-0315">Glutamine amidotransferase</keyword>
<gene>
    <name evidence="10 13" type="primary">glmS</name>
    <name evidence="13" type="ORF">DI487_07645</name>
</gene>
<comment type="subcellular location">
    <subcellularLocation>
        <location evidence="2 10">Cytoplasm</location>
    </subcellularLocation>
</comment>
<dbReference type="Gene3D" id="3.60.20.10">
    <property type="entry name" value="Glutamine Phosphoribosylpyrophosphate, subunit 1, domain 1"/>
    <property type="match status" value="1"/>
</dbReference>
<dbReference type="InterPro" id="IPR047084">
    <property type="entry name" value="GFAT_N"/>
</dbReference>
<evidence type="ECO:0000256" key="6">
    <source>
        <dbReference type="ARBA" id="ARBA00022576"/>
    </source>
</evidence>
<evidence type="ECO:0000313" key="13">
    <source>
        <dbReference type="EMBL" id="AWM13747.1"/>
    </source>
</evidence>
<organism evidence="13 14">
    <name type="scientific">Flavobacterium sediminis</name>
    <dbReference type="NCBI Taxonomy" id="2201181"/>
    <lineage>
        <taxon>Bacteria</taxon>
        <taxon>Pseudomonadati</taxon>
        <taxon>Bacteroidota</taxon>
        <taxon>Flavobacteriia</taxon>
        <taxon>Flavobacteriales</taxon>
        <taxon>Flavobacteriaceae</taxon>
        <taxon>Flavobacterium</taxon>
    </lineage>
</organism>
<dbReference type="GO" id="GO:0006047">
    <property type="term" value="P:UDP-N-acetylglucosamine metabolic process"/>
    <property type="evidence" value="ECO:0007669"/>
    <property type="project" value="TreeGrafter"/>
</dbReference>
<dbReference type="FunFam" id="3.40.50.10490:FF:000001">
    <property type="entry name" value="Glutamine--fructose-6-phosphate aminotransferase [isomerizing]"/>
    <property type="match status" value="1"/>
</dbReference>
<feature type="domain" description="SIS" evidence="12">
    <location>
        <begin position="292"/>
        <end position="431"/>
    </location>
</feature>
<dbReference type="SUPFAM" id="SSF56235">
    <property type="entry name" value="N-terminal nucleophile aminohydrolases (Ntn hydrolases)"/>
    <property type="match status" value="1"/>
</dbReference>
<keyword evidence="6 10" id="KW-0032">Aminotransferase</keyword>
<dbReference type="Pfam" id="PF13522">
    <property type="entry name" value="GATase_6"/>
    <property type="match status" value="1"/>
</dbReference>
<evidence type="ECO:0000256" key="10">
    <source>
        <dbReference type="HAMAP-Rule" id="MF_00164"/>
    </source>
</evidence>
<dbReference type="RefSeq" id="WP_109569115.1">
    <property type="nucleotide sequence ID" value="NZ_CP029463.1"/>
</dbReference>
<dbReference type="CDD" id="cd05009">
    <property type="entry name" value="SIS_GlmS_GlmD_2"/>
    <property type="match status" value="1"/>
</dbReference>
<dbReference type="PANTHER" id="PTHR10937:SF0">
    <property type="entry name" value="GLUTAMINE--FRUCTOSE-6-PHOSPHATE TRANSAMINASE (ISOMERIZING)"/>
    <property type="match status" value="1"/>
</dbReference>
<feature type="domain" description="Glutamine amidotransferase type-2" evidence="11">
    <location>
        <begin position="2"/>
        <end position="221"/>
    </location>
</feature>
<evidence type="ECO:0000256" key="8">
    <source>
        <dbReference type="ARBA" id="ARBA00022737"/>
    </source>
</evidence>
<dbReference type="PROSITE" id="PS51278">
    <property type="entry name" value="GATASE_TYPE_2"/>
    <property type="match status" value="1"/>
</dbReference>
<dbReference type="InterPro" id="IPR005855">
    <property type="entry name" value="GFAT"/>
</dbReference>
<evidence type="ECO:0000256" key="2">
    <source>
        <dbReference type="ARBA" id="ARBA00004496"/>
    </source>
</evidence>
<dbReference type="InterPro" id="IPR001347">
    <property type="entry name" value="SIS_dom"/>
</dbReference>
<evidence type="ECO:0000256" key="7">
    <source>
        <dbReference type="ARBA" id="ARBA00022679"/>
    </source>
</evidence>
<dbReference type="InterPro" id="IPR017932">
    <property type="entry name" value="GATase_2_dom"/>
</dbReference>
<evidence type="ECO:0000256" key="4">
    <source>
        <dbReference type="ARBA" id="ARBA00016090"/>
    </source>
</evidence>
<dbReference type="GO" id="GO:0006002">
    <property type="term" value="P:fructose 6-phosphate metabolic process"/>
    <property type="evidence" value="ECO:0007669"/>
    <property type="project" value="TreeGrafter"/>
</dbReference>
<accession>A0A2U8QU76</accession>
<comment type="subunit">
    <text evidence="10">Homodimer.</text>
</comment>
<dbReference type="Proteomes" id="UP000245429">
    <property type="component" value="Chromosome"/>
</dbReference>
<dbReference type="InterPro" id="IPR035466">
    <property type="entry name" value="GlmS/AgaS_SIS"/>
</dbReference>
<evidence type="ECO:0000259" key="12">
    <source>
        <dbReference type="PROSITE" id="PS51464"/>
    </source>
</evidence>
<keyword evidence="7 10" id="KW-0808">Transferase</keyword>
<dbReference type="GO" id="GO:0006487">
    <property type="term" value="P:protein N-linked glycosylation"/>
    <property type="evidence" value="ECO:0007669"/>
    <property type="project" value="TreeGrafter"/>
</dbReference>
<dbReference type="Gene3D" id="3.40.50.10490">
    <property type="entry name" value="Glucose-6-phosphate isomerase like protein, domain 1"/>
    <property type="match status" value="2"/>
</dbReference>
<feature type="active site" description="For Fru-6P isomerization activity" evidence="10">
    <location>
        <position position="610"/>
    </location>
</feature>
<dbReference type="PROSITE" id="PS51464">
    <property type="entry name" value="SIS"/>
    <property type="match status" value="2"/>
</dbReference>
<evidence type="ECO:0000256" key="9">
    <source>
        <dbReference type="ARBA" id="ARBA00022962"/>
    </source>
</evidence>
<sequence length="615" mass="67861">MCGIVGYIGHREAYPVLIKGLKRLEYRGYDSAGIVLYDGTDLKLSKTKGKVSDLEEKAEKEGTLKGKIGLGHTRWATHGVPNDVNSHPHFSNSGNLVIIHNGIIENYEPIKKELIKRGYTFKSDTDTEVLVNLIEDVKKKENVKLGKAVQIALNQVVGAYAIAVMDKQKPNEIVVARLGSPLAIGIGDEEFFIASDASPFIEYTSNAIYLEDEEMAIVRLNKPLKVHKIKDDSEVDPYVQELQMNLEQIEKGGYEHFMLKEIYEQPNVIKDTYRGRLLANKGIVQMAGVEDNLEKFLNAERIIIVACGTSWHAGLVAEYVLEEFARIPVEVEYASEFRYRNPIINKDDVVIAISQSGETADTLAAIKLAKENGAFVFGVCNVVGSSISRETHAGAYTHAGPEIGVASTKAFTTQITVLTLIALRLAKANGKMSNSDYQRYLLELELIPEKVEEALKSNEVAKEVASIYKDATNCLYLGRGYNFPVALEGALKLKEISYIHAEGYPAAEMKHGPIALIDESMPVVVIAPNKGHYDKVVSNIQEIKSRSGKIIAVVTKGDVQVKELADHVIEIPETNEALTPLLTTIPLQLLSYHIAVMRGCNVDQPRNLAKSVTVE</sequence>
<dbReference type="FunFam" id="3.60.20.10:FF:000006">
    <property type="entry name" value="Glutamine--fructose-6-phosphate aminotransferase [isomerizing]"/>
    <property type="match status" value="1"/>
</dbReference>
<dbReference type="AlphaFoldDB" id="A0A2U8QU76"/>
<dbReference type="InterPro" id="IPR035490">
    <property type="entry name" value="GlmS/FrlB_SIS"/>
</dbReference>
<keyword evidence="14" id="KW-1185">Reference proteome</keyword>
<dbReference type="InterPro" id="IPR046348">
    <property type="entry name" value="SIS_dom_sf"/>
</dbReference>
<proteinExistence type="inferred from homology"/>
<dbReference type="Pfam" id="PF01380">
    <property type="entry name" value="SIS"/>
    <property type="match status" value="2"/>
</dbReference>
<dbReference type="HAMAP" id="MF_00164">
    <property type="entry name" value="GlmS"/>
    <property type="match status" value="1"/>
</dbReference>
<dbReference type="KEGG" id="fse:DI487_07645"/>
<dbReference type="GO" id="GO:0005829">
    <property type="term" value="C:cytosol"/>
    <property type="evidence" value="ECO:0007669"/>
    <property type="project" value="TreeGrafter"/>
</dbReference>
<dbReference type="CDD" id="cd05008">
    <property type="entry name" value="SIS_GlmS_GlmD_1"/>
    <property type="match status" value="1"/>
</dbReference>
<feature type="active site" description="Nucleophile; for GATase activity" evidence="10">
    <location>
        <position position="2"/>
    </location>
</feature>
<dbReference type="CDD" id="cd00714">
    <property type="entry name" value="GFAT"/>
    <property type="match status" value="1"/>
</dbReference>